<dbReference type="STRING" id="51511.ENSCSAVP00000002334"/>
<dbReference type="HOGENOM" id="CLU_003418_2_0_1"/>
<dbReference type="InterPro" id="IPR027859">
    <property type="entry name" value="KATNIP_dom"/>
</dbReference>
<reference evidence="2" key="3">
    <citation type="submission" date="2025-09" db="UniProtKB">
        <authorList>
            <consortium name="Ensembl"/>
        </authorList>
    </citation>
    <scope>IDENTIFICATION</scope>
</reference>
<sequence length="627" mass="69833">SEDEFEIPLLPCGKNLTINIHTTWGDKHYVGLNGIEVFSKDGCLAKISKITANPPDINILPGYHNDPRRFTNLLNGVNQTCDDINMWLAPYTAGASHLIHILFAEPTHLAAIRIWNYNKSRIHSHRGAKDITVTLDDKLIFCGEIKKASGVATGDLDSFGDNILFTVDDNILEKIADNDAAFPDNSYLLQAGDYSTQVTKRPLTGDKVVDVQRERPFTSIVGKTAVTAEIETSGTYCVKCIKLRLISNWGGSHIGLVGLQMLGEESELIPIELHRIKLMTNELAGGGDASDINRIINGTNITMDSNKMWQIPFSGNPCVISVNFVQAVQITGFRVWNYNASFEDTYSGVKEVVIELDGQVFTTNSFVLRRAPGHVHYDFAQDVHFESKKAALVGSPSFKPKNNAITAHNHPHSDQYETPNAPTGFVYKFELLDTWGDLYYIGLNGLELYDEHGQLLKLTENEIAAFPSSVNILDQSLDDVRTPDKLINGINDTLDGRNMWLSPVLPGQVNLIYVVFDFPVTISMIKIWNYAKTTSRGVKTVAILVDDLLIYNGFLPPVRPKSSQVKPHVIQFTDQGGMDSQPTEITQDIQFTNNNRVLSAKYKKQVDQDLRPMTAMGPNQKIFKARF</sequence>
<accession>H2YAI6</accession>
<dbReference type="InterPro" id="IPR026704">
    <property type="entry name" value="KATNIP"/>
</dbReference>
<reference evidence="2" key="2">
    <citation type="submission" date="2025-08" db="UniProtKB">
        <authorList>
            <consortium name="Ensembl"/>
        </authorList>
    </citation>
    <scope>IDENTIFICATION</scope>
</reference>
<name>H2YAI6_CIOSA</name>
<dbReference type="PANTHER" id="PTHR21534:SF0">
    <property type="entry name" value="KATANIN-INTERACTING PROTEIN"/>
    <property type="match status" value="1"/>
</dbReference>
<feature type="domain" description="KATNIP" evidence="1">
    <location>
        <begin position="243"/>
        <end position="557"/>
    </location>
</feature>
<feature type="domain" description="KATNIP" evidence="1">
    <location>
        <begin position="18"/>
        <end position="174"/>
    </location>
</feature>
<organism evidence="2 3">
    <name type="scientific">Ciona savignyi</name>
    <name type="common">Pacific transparent sea squirt</name>
    <dbReference type="NCBI Taxonomy" id="51511"/>
    <lineage>
        <taxon>Eukaryota</taxon>
        <taxon>Metazoa</taxon>
        <taxon>Chordata</taxon>
        <taxon>Tunicata</taxon>
        <taxon>Ascidiacea</taxon>
        <taxon>Phlebobranchia</taxon>
        <taxon>Cionidae</taxon>
        <taxon>Ciona</taxon>
    </lineage>
</organism>
<evidence type="ECO:0000259" key="1">
    <source>
        <dbReference type="Pfam" id="PF14652"/>
    </source>
</evidence>
<dbReference type="OMA" id="IAENDKC"/>
<evidence type="ECO:0000313" key="3">
    <source>
        <dbReference type="Proteomes" id="UP000007875"/>
    </source>
</evidence>
<dbReference type="Ensembl" id="ENSCSAVT00000002372.1">
    <property type="protein sequence ID" value="ENSCSAVP00000002334.1"/>
    <property type="gene ID" value="ENSCSAVG00000001367.1"/>
</dbReference>
<evidence type="ECO:0000313" key="2">
    <source>
        <dbReference type="Ensembl" id="ENSCSAVP00000002334.1"/>
    </source>
</evidence>
<dbReference type="InParanoid" id="H2YAI6"/>
<keyword evidence="3" id="KW-1185">Reference proteome</keyword>
<protein>
    <recommendedName>
        <fullName evidence="1">KATNIP domain-containing protein</fullName>
    </recommendedName>
</protein>
<proteinExistence type="predicted"/>
<dbReference type="AlphaFoldDB" id="H2YAI6"/>
<dbReference type="GeneTree" id="ENSGT00390000004566"/>
<reference evidence="3" key="1">
    <citation type="submission" date="2003-08" db="EMBL/GenBank/DDBJ databases">
        <authorList>
            <person name="Birren B."/>
            <person name="Nusbaum C."/>
            <person name="Abebe A."/>
            <person name="Abouelleil A."/>
            <person name="Adekoya E."/>
            <person name="Ait-zahra M."/>
            <person name="Allen N."/>
            <person name="Allen T."/>
            <person name="An P."/>
            <person name="Anderson M."/>
            <person name="Anderson S."/>
            <person name="Arachchi H."/>
            <person name="Armbruster J."/>
            <person name="Bachantsang P."/>
            <person name="Baldwin J."/>
            <person name="Barry A."/>
            <person name="Bayul T."/>
            <person name="Blitshsteyn B."/>
            <person name="Bloom T."/>
            <person name="Blye J."/>
            <person name="Boguslavskiy L."/>
            <person name="Borowsky M."/>
            <person name="Boukhgalter B."/>
            <person name="Brunache A."/>
            <person name="Butler J."/>
            <person name="Calixte N."/>
            <person name="Calvo S."/>
            <person name="Camarata J."/>
            <person name="Campo K."/>
            <person name="Chang J."/>
            <person name="Cheshatsang Y."/>
            <person name="Citroen M."/>
            <person name="Collymore A."/>
            <person name="Considine T."/>
            <person name="Cook A."/>
            <person name="Cooke P."/>
            <person name="Corum B."/>
            <person name="Cuomo C."/>
            <person name="David R."/>
            <person name="Dawoe T."/>
            <person name="Degray S."/>
            <person name="Dodge S."/>
            <person name="Dooley K."/>
            <person name="Dorje P."/>
            <person name="Dorjee K."/>
            <person name="Dorris L."/>
            <person name="Duffey N."/>
            <person name="Dupes A."/>
            <person name="Elkins T."/>
            <person name="Engels R."/>
            <person name="Erickson J."/>
            <person name="Farina A."/>
            <person name="Faro S."/>
            <person name="Ferreira P."/>
            <person name="Fischer H."/>
            <person name="Fitzgerald M."/>
            <person name="Foley K."/>
            <person name="Gage D."/>
            <person name="Galagan J."/>
            <person name="Gearin G."/>
            <person name="Gnerre S."/>
            <person name="Gnirke A."/>
            <person name="Goyette A."/>
            <person name="Graham J."/>
            <person name="Grandbois E."/>
            <person name="Gyaltsen K."/>
            <person name="Hafez N."/>
            <person name="Hagopian D."/>
            <person name="Hagos B."/>
            <person name="Hall J."/>
            <person name="Hatcher B."/>
            <person name="Heller A."/>
            <person name="Higgins H."/>
            <person name="Honan T."/>
            <person name="Horn A."/>
            <person name="Houde N."/>
            <person name="Hughes L."/>
            <person name="Hulme W."/>
            <person name="Husby E."/>
            <person name="Iliev I."/>
            <person name="Jaffe D."/>
            <person name="Jones C."/>
            <person name="Kamal M."/>
            <person name="Kamat A."/>
            <person name="Kamvysselis M."/>
            <person name="Karlsson E."/>
            <person name="Kells C."/>
            <person name="Kieu A."/>
            <person name="Kisner P."/>
            <person name="Kodira C."/>
            <person name="Kulbokas E."/>
            <person name="Labutti K."/>
            <person name="Lama D."/>
            <person name="Landers T."/>
            <person name="Leger J."/>
            <person name="Levine S."/>
            <person name="Lewis D."/>
            <person name="Lewis T."/>
            <person name="Lindblad-toh K."/>
            <person name="Liu X."/>
            <person name="Lokyitsang T."/>
            <person name="Lokyitsang Y."/>
            <person name="Lucien O."/>
            <person name="Lui A."/>
            <person name="Ma L.J."/>
            <person name="Mabbitt R."/>
            <person name="Macdonald J."/>
            <person name="Maclean C."/>
            <person name="Major J."/>
            <person name="Manning J."/>
            <person name="Marabella R."/>
            <person name="Maru K."/>
            <person name="Matthews C."/>
            <person name="Mauceli E."/>
            <person name="Mccarthy M."/>
            <person name="Mcdonough S."/>
            <person name="Mcghee T."/>
            <person name="Meldrim J."/>
            <person name="Meneus L."/>
            <person name="Mesirov J."/>
            <person name="Mihalev A."/>
            <person name="Mihova T."/>
            <person name="Mikkelsen T."/>
            <person name="Mlenga V."/>
            <person name="Moru K."/>
            <person name="Mozes J."/>
            <person name="Mulrain L."/>
            <person name="Munson G."/>
            <person name="Naylor J."/>
            <person name="Newes C."/>
            <person name="Nguyen C."/>
            <person name="Nguyen N."/>
            <person name="Nguyen T."/>
            <person name="Nicol R."/>
            <person name="Nielsen C."/>
            <person name="Nizzari M."/>
            <person name="Norbu C."/>
            <person name="Norbu N."/>
            <person name="O'donnell P."/>
            <person name="Okoawo O."/>
            <person name="O'leary S."/>
            <person name="Omotosho B."/>
            <person name="O'neill K."/>
            <person name="Osman S."/>
            <person name="Parker S."/>
            <person name="Perrin D."/>
            <person name="Phunkhang P."/>
            <person name="Piqani B."/>
            <person name="Purcell S."/>
            <person name="Rachupka T."/>
            <person name="Ramasamy U."/>
            <person name="Rameau R."/>
            <person name="Ray V."/>
            <person name="Raymond C."/>
            <person name="Retta R."/>
            <person name="Richardson S."/>
            <person name="Rise C."/>
            <person name="Rodriguez J."/>
            <person name="Rogers J."/>
            <person name="Rogov P."/>
            <person name="Rutman M."/>
            <person name="Schupbach R."/>
            <person name="Seaman C."/>
            <person name="Settipalli S."/>
            <person name="Sharpe T."/>
            <person name="Sheridan J."/>
            <person name="Sherpa N."/>
            <person name="Shi J."/>
            <person name="Smirnov S."/>
            <person name="Smith C."/>
            <person name="Sougnez C."/>
            <person name="Spencer B."/>
            <person name="Stalker J."/>
            <person name="Stange-thomann N."/>
            <person name="Stavropoulos S."/>
            <person name="Stetson K."/>
            <person name="Stone C."/>
            <person name="Stone S."/>
            <person name="Stubbs M."/>
            <person name="Talamas J."/>
            <person name="Tchuinga P."/>
            <person name="Tenzing P."/>
            <person name="Tesfaye S."/>
            <person name="Theodore J."/>
            <person name="Thoulutsang Y."/>
            <person name="Topham K."/>
            <person name="Towey S."/>
            <person name="Tsamla T."/>
            <person name="Tsomo N."/>
            <person name="Vallee D."/>
            <person name="Vassiliev H."/>
            <person name="Venkataraman V."/>
            <person name="Vinson J."/>
            <person name="Vo A."/>
            <person name="Wade C."/>
            <person name="Wang S."/>
            <person name="Wangchuk T."/>
            <person name="Wangdi T."/>
            <person name="Whittaker C."/>
            <person name="Wilkinson J."/>
            <person name="Wu Y."/>
            <person name="Wyman D."/>
            <person name="Yadav S."/>
            <person name="Yang S."/>
            <person name="Yang X."/>
            <person name="Yeager S."/>
            <person name="Yee E."/>
            <person name="Young G."/>
            <person name="Zainoun J."/>
            <person name="Zembeck L."/>
            <person name="Zimmer A."/>
            <person name="Zody M."/>
            <person name="Lander E."/>
        </authorList>
    </citation>
    <scope>NUCLEOTIDE SEQUENCE [LARGE SCALE GENOMIC DNA]</scope>
</reference>
<dbReference type="Pfam" id="PF14652">
    <property type="entry name" value="DUF4457"/>
    <property type="match status" value="2"/>
</dbReference>
<dbReference type="eggNOG" id="ENOG502QRY1">
    <property type="taxonomic scope" value="Eukaryota"/>
</dbReference>
<dbReference type="Proteomes" id="UP000007875">
    <property type="component" value="Unassembled WGS sequence"/>
</dbReference>
<dbReference type="PANTHER" id="PTHR21534">
    <property type="entry name" value="KATANIN-INTERACTING PROTEIN"/>
    <property type="match status" value="1"/>
</dbReference>